<proteinExistence type="predicted"/>
<evidence type="ECO:0000313" key="3">
    <source>
        <dbReference type="Proteomes" id="UP000005446"/>
    </source>
</evidence>
<organism evidence="2 3">
    <name type="scientific">Glarea lozoyensis (strain ATCC 74030 / MF5533)</name>
    <dbReference type="NCBI Taxonomy" id="1104152"/>
    <lineage>
        <taxon>Eukaryota</taxon>
        <taxon>Fungi</taxon>
        <taxon>Dikarya</taxon>
        <taxon>Ascomycota</taxon>
        <taxon>Pezizomycotina</taxon>
        <taxon>Leotiomycetes</taxon>
        <taxon>Helotiales</taxon>
        <taxon>Helotiaceae</taxon>
        <taxon>Glarea</taxon>
    </lineage>
</organism>
<dbReference type="Proteomes" id="UP000005446">
    <property type="component" value="Unassembled WGS sequence"/>
</dbReference>
<dbReference type="HOGENOM" id="CLU_1402572_0_0_1"/>
<evidence type="ECO:0000256" key="1">
    <source>
        <dbReference type="SAM" id="MobiDB-lite"/>
    </source>
</evidence>
<dbReference type="EMBL" id="AGUE01000211">
    <property type="protein sequence ID" value="EHK97090.1"/>
    <property type="molecule type" value="Genomic_DNA"/>
</dbReference>
<evidence type="ECO:0000313" key="2">
    <source>
        <dbReference type="EMBL" id="EHK97090.1"/>
    </source>
</evidence>
<gene>
    <name evidence="2" type="ORF">M7I_7233</name>
</gene>
<feature type="region of interest" description="Disordered" evidence="1">
    <location>
        <begin position="83"/>
        <end position="122"/>
    </location>
</feature>
<protein>
    <submittedName>
        <fullName evidence="2">Uncharacterized protein</fullName>
    </submittedName>
</protein>
<sequence>MVVKNVDRVVKARPWSGNTFRFSSLIEVQSHWMEGEKHFQVEHDGCVGEEEVVLVESKLLVRRGGGSSSSRLIDRYVSAERGLKDGKGKRGKAATERILSQRSRSSDGLDTSERADNESCENGDCDEWQNTYDIKPTLWMRMGMERKPISAQHSYLPEVPRRGTRTTIQIPPAISSELHRLAQKFQEQVCRLIE</sequence>
<feature type="compositionally biased region" description="Basic and acidic residues" evidence="1">
    <location>
        <begin position="104"/>
        <end position="117"/>
    </location>
</feature>
<accession>H0EWR0</accession>
<name>H0EWR0_GLAL7</name>
<reference evidence="2 3" key="1">
    <citation type="journal article" date="2012" name="Eukaryot. Cell">
        <title>Genome sequence of the fungus Glarea lozoyensis: the first genome sequence of a species from the Helotiaceae family.</title>
        <authorList>
            <person name="Youssar L."/>
            <person name="Gruening B.A."/>
            <person name="Erxleben A."/>
            <person name="Guenther S."/>
            <person name="Huettel W."/>
        </authorList>
    </citation>
    <scope>NUCLEOTIDE SEQUENCE [LARGE SCALE GENOMIC DNA]</scope>
    <source>
        <strain evidence="3">ATCC 74030 / MF5533</strain>
    </source>
</reference>
<dbReference type="InParanoid" id="H0EWR0"/>
<comment type="caution">
    <text evidence="2">The sequence shown here is derived from an EMBL/GenBank/DDBJ whole genome shotgun (WGS) entry which is preliminary data.</text>
</comment>
<keyword evidence="3" id="KW-1185">Reference proteome</keyword>
<dbReference type="AlphaFoldDB" id="H0EWR0"/>